<dbReference type="PANTHER" id="PTHR10653:SF0">
    <property type="entry name" value="F-ACTIN-CAPPING PROTEIN SUBUNIT ALPHA"/>
    <property type="match status" value="1"/>
</dbReference>
<comment type="similarity">
    <text evidence="1 4">Belongs to the F-actin-capping protein alpha subunit family.</text>
</comment>
<comment type="subunit">
    <text evidence="4">Heterodimer of an alpha and a beta subunit.</text>
</comment>
<dbReference type="GO" id="GO:0051015">
    <property type="term" value="F:actin filament binding"/>
    <property type="evidence" value="ECO:0007669"/>
    <property type="project" value="TreeGrafter"/>
</dbReference>
<dbReference type="OMA" id="QEHFPNA"/>
<dbReference type="VEuPathDB" id="AmoebaDB:EDI_171720"/>
<proteinExistence type="inferred from homology"/>
<dbReference type="Proteomes" id="UP000008076">
    <property type="component" value="Unassembled WGS sequence"/>
</dbReference>
<comment type="function">
    <text evidence="4">F-actin-capping proteins bind in a Ca(2+)-independent manner to the fast growing ends of actin filaments (barbed end) thereby blocking the exchange of subunits at these ends. Unlike other capping proteins (such as gelsolin and severin), these proteins do not sever actin filaments.</text>
</comment>
<dbReference type="InterPro" id="IPR042276">
    <property type="entry name" value="CapZ_alpha/beta_2"/>
</dbReference>
<dbReference type="AlphaFoldDB" id="B0EE83"/>
<dbReference type="Gene3D" id="3.30.1140.60">
    <property type="entry name" value="F-actin capping protein, alpha subunit"/>
    <property type="match status" value="1"/>
</dbReference>
<dbReference type="PRINTS" id="PR00191">
    <property type="entry name" value="FACTINCAPA"/>
</dbReference>
<keyword evidence="2 4" id="KW-0117">Actin capping</keyword>
<dbReference type="GO" id="GO:0030863">
    <property type="term" value="C:cortical cytoskeleton"/>
    <property type="evidence" value="ECO:0007669"/>
    <property type="project" value="TreeGrafter"/>
</dbReference>
<dbReference type="FunFam" id="3.90.1150.210:FF:000003">
    <property type="entry name" value="F-actin-capping protein subunit alpha"/>
    <property type="match status" value="1"/>
</dbReference>
<evidence type="ECO:0000256" key="2">
    <source>
        <dbReference type="ARBA" id="ARBA00022467"/>
    </source>
</evidence>
<dbReference type="RefSeq" id="XP_001736588.1">
    <property type="nucleotide sequence ID" value="XM_001736536.1"/>
</dbReference>
<gene>
    <name evidence="5" type="ORF">EDI_171720</name>
</gene>
<evidence type="ECO:0000313" key="6">
    <source>
        <dbReference type="Proteomes" id="UP000008076"/>
    </source>
</evidence>
<dbReference type="GO" id="GO:0051016">
    <property type="term" value="P:barbed-end actin filament capping"/>
    <property type="evidence" value="ECO:0007669"/>
    <property type="project" value="UniProtKB-UniRule"/>
</dbReference>
<evidence type="ECO:0000256" key="4">
    <source>
        <dbReference type="RuleBase" id="RU365077"/>
    </source>
</evidence>
<dbReference type="Gene3D" id="3.90.1150.210">
    <property type="entry name" value="F-actin capping protein, beta subunit"/>
    <property type="match status" value="1"/>
</dbReference>
<dbReference type="InterPro" id="IPR037282">
    <property type="entry name" value="CapZ_alpha/beta"/>
</dbReference>
<keyword evidence="3 4" id="KW-0009">Actin-binding</keyword>
<dbReference type="KEGG" id="edi:EDI_171720"/>
<dbReference type="InterPro" id="IPR002189">
    <property type="entry name" value="CapZ_alpha"/>
</dbReference>
<dbReference type="GO" id="GO:0008290">
    <property type="term" value="C:F-actin capping protein complex"/>
    <property type="evidence" value="ECO:0007669"/>
    <property type="project" value="UniProtKB-UniRule"/>
</dbReference>
<accession>B0EE83</accession>
<sequence>MASESEKTKIVTTFLKDSPPGEFNNVLKDCREVVGDDSIFQECLPICLHDYNTEQLTVVMDGTNPVIISKYTEQSAQEFIDPVNKKVVTFDHLSKQITSSQPLSSGLPGNDSLRQALQKKLDNYAKEFYPKGAAIVMPKDNNTYTIIISAADFKVAQFSNGKWRSEWTITVGSKVTCEGRIRVQVHYFEDANIQMHTDTKKKVTCNGGSEDQIAQNVIKEIKNIEDTFHAELDKIFATLSDNCLKALRRQLPISRQKINWANWKGHKMMK</sequence>
<evidence type="ECO:0000313" key="5">
    <source>
        <dbReference type="EMBL" id="EDR27162.1"/>
    </source>
</evidence>
<dbReference type="PANTHER" id="PTHR10653">
    <property type="entry name" value="F-ACTIN-CAPPING PROTEIN SUBUNIT ALPHA"/>
    <property type="match status" value="1"/>
</dbReference>
<dbReference type="EMBL" id="DS548928">
    <property type="protein sequence ID" value="EDR27162.1"/>
    <property type="molecule type" value="Genomic_DNA"/>
</dbReference>
<evidence type="ECO:0000256" key="1">
    <source>
        <dbReference type="ARBA" id="ARBA00010479"/>
    </source>
</evidence>
<reference evidence="6" key="1">
    <citation type="submission" date="2007-12" db="EMBL/GenBank/DDBJ databases">
        <title>Annotation of Entamoeba dispar SAW760.</title>
        <authorList>
            <person name="Lorenzi H."/>
            <person name="Inman J."/>
            <person name="Schobel S."/>
            <person name="Amedeo P."/>
            <person name="Caler E."/>
        </authorList>
    </citation>
    <scope>NUCLEOTIDE SEQUENCE [LARGE SCALE GENOMIC DNA]</scope>
    <source>
        <strain evidence="6">ATCC PRA-260 / SAW760</strain>
    </source>
</reference>
<keyword evidence="6" id="KW-1185">Reference proteome</keyword>
<organism evidence="6">
    <name type="scientific">Entamoeba dispar (strain ATCC PRA-260 / SAW760)</name>
    <dbReference type="NCBI Taxonomy" id="370354"/>
    <lineage>
        <taxon>Eukaryota</taxon>
        <taxon>Amoebozoa</taxon>
        <taxon>Evosea</taxon>
        <taxon>Archamoebae</taxon>
        <taxon>Mastigamoebida</taxon>
        <taxon>Entamoebidae</taxon>
        <taxon>Entamoeba</taxon>
    </lineage>
</organism>
<dbReference type="InterPro" id="IPR042489">
    <property type="entry name" value="CapZ_alpha_1"/>
</dbReference>
<dbReference type="OrthoDB" id="340550at2759"/>
<protein>
    <recommendedName>
        <fullName evidence="4">F-actin-capping protein subunit alpha</fullName>
    </recommendedName>
</protein>
<name>B0EE83_ENTDS</name>
<dbReference type="SUPFAM" id="SSF90096">
    <property type="entry name" value="Subunits of heterodimeric actin filament capping protein Capz"/>
    <property type="match status" value="1"/>
</dbReference>
<evidence type="ECO:0000256" key="3">
    <source>
        <dbReference type="ARBA" id="ARBA00023203"/>
    </source>
</evidence>
<dbReference type="eggNOG" id="KOG0836">
    <property type="taxonomic scope" value="Eukaryota"/>
</dbReference>
<dbReference type="Pfam" id="PF01267">
    <property type="entry name" value="F-actin_cap_A"/>
    <property type="match status" value="1"/>
</dbReference>
<dbReference type="GeneID" id="5881590"/>
<dbReference type="GO" id="GO:0030036">
    <property type="term" value="P:actin cytoskeleton organization"/>
    <property type="evidence" value="ECO:0007669"/>
    <property type="project" value="TreeGrafter"/>
</dbReference>